<dbReference type="GO" id="GO:0003964">
    <property type="term" value="F:RNA-directed DNA polymerase activity"/>
    <property type="evidence" value="ECO:0007669"/>
    <property type="project" value="UniProtKB-KW"/>
</dbReference>
<dbReference type="Pfam" id="PF08388">
    <property type="entry name" value="GIIM"/>
    <property type="match status" value="1"/>
</dbReference>
<dbReference type="CDD" id="cd01651">
    <property type="entry name" value="RT_G2_intron"/>
    <property type="match status" value="1"/>
</dbReference>
<dbReference type="EC" id="2.7.7.49" evidence="1"/>
<dbReference type="GO" id="GO:0051607">
    <property type="term" value="P:defense response to virus"/>
    <property type="evidence" value="ECO:0007669"/>
    <property type="project" value="UniProtKB-KW"/>
</dbReference>
<keyword evidence="6 12" id="KW-0695">RNA-directed DNA polymerase</keyword>
<gene>
    <name evidence="12" type="primary">ltrA</name>
    <name evidence="12" type="ORF">SIL87_19800</name>
</gene>
<evidence type="ECO:0000256" key="10">
    <source>
        <dbReference type="SAM" id="MobiDB-lite"/>
    </source>
</evidence>
<dbReference type="PROSITE" id="PS50878">
    <property type="entry name" value="RT_POL"/>
    <property type="match status" value="1"/>
</dbReference>
<reference evidence="12 13" key="1">
    <citation type="submission" date="2023-11" db="EMBL/GenBank/DDBJ databases">
        <title>MicrobeMod: A computational toolkit for identifying prokaryotic methylation and restriction-modification with nanopore sequencing.</title>
        <authorList>
            <person name="Crits-Christoph A."/>
            <person name="Kang S.C."/>
            <person name="Lee H."/>
            <person name="Ostrov N."/>
        </authorList>
    </citation>
    <scope>NUCLEOTIDE SEQUENCE [LARGE SCALE GENOMIC DNA]</scope>
    <source>
        <strain evidence="12 13">DSMZ 700</strain>
    </source>
</reference>
<organism evidence="12 13">
    <name type="scientific">Acidiphilium acidophilum</name>
    <name type="common">Thiobacillus acidophilus</name>
    <dbReference type="NCBI Taxonomy" id="76588"/>
    <lineage>
        <taxon>Bacteria</taxon>
        <taxon>Pseudomonadati</taxon>
        <taxon>Pseudomonadota</taxon>
        <taxon>Alphaproteobacteria</taxon>
        <taxon>Acetobacterales</taxon>
        <taxon>Acidocellaceae</taxon>
        <taxon>Acidiphilium</taxon>
    </lineage>
</organism>
<dbReference type="EMBL" id="JAWXYB010000018">
    <property type="protein sequence ID" value="MDX5933001.1"/>
    <property type="molecule type" value="Genomic_DNA"/>
</dbReference>
<dbReference type="GO" id="GO:0003723">
    <property type="term" value="F:RNA binding"/>
    <property type="evidence" value="ECO:0007669"/>
    <property type="project" value="InterPro"/>
</dbReference>
<evidence type="ECO:0000256" key="2">
    <source>
        <dbReference type="ARBA" id="ARBA00022679"/>
    </source>
</evidence>
<feature type="domain" description="Reverse transcriptase" evidence="11">
    <location>
        <begin position="103"/>
        <end position="330"/>
    </location>
</feature>
<evidence type="ECO:0000256" key="3">
    <source>
        <dbReference type="ARBA" id="ARBA00022695"/>
    </source>
</evidence>
<dbReference type="GO" id="GO:0046872">
    <property type="term" value="F:metal ion binding"/>
    <property type="evidence" value="ECO:0007669"/>
    <property type="project" value="UniProtKB-KW"/>
</dbReference>
<keyword evidence="2 12" id="KW-0808">Transferase</keyword>
<evidence type="ECO:0000313" key="12">
    <source>
        <dbReference type="EMBL" id="MDX5933001.1"/>
    </source>
</evidence>
<feature type="compositionally biased region" description="Basic and acidic residues" evidence="10">
    <location>
        <begin position="22"/>
        <end position="31"/>
    </location>
</feature>
<dbReference type="PANTHER" id="PTHR34047:SF8">
    <property type="entry name" value="PROTEIN YKFC"/>
    <property type="match status" value="1"/>
</dbReference>
<evidence type="ECO:0000259" key="11">
    <source>
        <dbReference type="PROSITE" id="PS50878"/>
    </source>
</evidence>
<evidence type="ECO:0000256" key="9">
    <source>
        <dbReference type="ARBA" id="ARBA00048173"/>
    </source>
</evidence>
<accession>A0AAW9DWM2</accession>
<evidence type="ECO:0000313" key="13">
    <source>
        <dbReference type="Proteomes" id="UP001279553"/>
    </source>
</evidence>
<evidence type="ECO:0000256" key="7">
    <source>
        <dbReference type="ARBA" id="ARBA00023118"/>
    </source>
</evidence>
<protein>
    <recommendedName>
        <fullName evidence="1">RNA-directed DNA polymerase</fullName>
        <ecNumber evidence="1">2.7.7.49</ecNumber>
    </recommendedName>
</protein>
<dbReference type="InterPro" id="IPR051083">
    <property type="entry name" value="GrpII_Intron_Splice-Mob/Def"/>
</dbReference>
<keyword evidence="7" id="KW-0051">Antiviral defense</keyword>
<comment type="caution">
    <text evidence="12">The sequence shown here is derived from an EMBL/GenBank/DDBJ whole genome shotgun (WGS) entry which is preliminary data.</text>
</comment>
<dbReference type="PANTHER" id="PTHR34047">
    <property type="entry name" value="NUCLEAR INTRON MATURASE 1, MITOCHONDRIAL-RELATED"/>
    <property type="match status" value="1"/>
</dbReference>
<comment type="similarity">
    <text evidence="8">Belongs to the bacterial reverse transcriptase family.</text>
</comment>
<evidence type="ECO:0000256" key="1">
    <source>
        <dbReference type="ARBA" id="ARBA00012493"/>
    </source>
</evidence>
<proteinExistence type="inferred from homology"/>
<dbReference type="AlphaFoldDB" id="A0AAW9DWM2"/>
<name>A0AAW9DWM2_ACIAO</name>
<dbReference type="InterPro" id="IPR000477">
    <property type="entry name" value="RT_dom"/>
</dbReference>
<dbReference type="InterPro" id="IPR000123">
    <property type="entry name" value="Reverse_transcriptase_msDNA"/>
</dbReference>
<dbReference type="RefSeq" id="WP_319615852.1">
    <property type="nucleotide sequence ID" value="NZ_JAWXYB010000018.1"/>
</dbReference>
<dbReference type="PRINTS" id="PR00866">
    <property type="entry name" value="RNADNAPOLMS"/>
</dbReference>
<comment type="catalytic activity">
    <reaction evidence="9">
        <text>DNA(n) + a 2'-deoxyribonucleoside 5'-triphosphate = DNA(n+1) + diphosphate</text>
        <dbReference type="Rhea" id="RHEA:22508"/>
        <dbReference type="Rhea" id="RHEA-COMP:17339"/>
        <dbReference type="Rhea" id="RHEA-COMP:17340"/>
        <dbReference type="ChEBI" id="CHEBI:33019"/>
        <dbReference type="ChEBI" id="CHEBI:61560"/>
        <dbReference type="ChEBI" id="CHEBI:173112"/>
        <dbReference type="EC" id="2.7.7.49"/>
    </reaction>
</comment>
<keyword evidence="5" id="KW-0460">Magnesium</keyword>
<evidence type="ECO:0000256" key="5">
    <source>
        <dbReference type="ARBA" id="ARBA00022842"/>
    </source>
</evidence>
<evidence type="ECO:0000256" key="4">
    <source>
        <dbReference type="ARBA" id="ARBA00022723"/>
    </source>
</evidence>
<dbReference type="InterPro" id="IPR013597">
    <property type="entry name" value="Mat_intron_G2"/>
</dbReference>
<evidence type="ECO:0000256" key="6">
    <source>
        <dbReference type="ARBA" id="ARBA00022918"/>
    </source>
</evidence>
<sequence length="491" mass="55404">MDSAATRRLCADSHRRQQQGGDDGRRSDASENRPWLLHTAKRKTTAGPAARAADPDRLLEEVASEANLARALLNVIRNKGAPGVDGQTVEEAEAQAPRLLAVLRRDLLAERFRPGDIRRVWIPKPGGGQRGLGIPNVVTRVVQQAVLQVLEPIYEPSFHTSSHGFRPNRGAHTAIAEATGYLEAGYRVVVDLDLAKFFDRVHHQRLLDRMSQRITDRRVLNLVRRMLKAAVVMPDGTRVAVEEGTPQGGPLSPLLSNIVLDEFDQELARRGLRFVRYADDANIFVRSERAGIRIMASLRRFLEHRLRLQINEEKSAVRKPEQVHFLGFRFLCNDRASPNTGITLSDKAKRAVMNTIRELTPPNWGRSINSCMEALSRYLNGWIAHYRLCTPEAARELGAIDAHVRRRLRAIIVRQRKRSRFLYRHLLARKISKKAAAGAAYCGKGSWVKSNRPGMTKAYPPAWFCERMVSLKTRWSELNTPRVSDQLTLAL</sequence>
<feature type="region of interest" description="Disordered" evidence="10">
    <location>
        <begin position="1"/>
        <end position="34"/>
    </location>
</feature>
<keyword evidence="4" id="KW-0479">Metal-binding</keyword>
<dbReference type="InterPro" id="IPR030931">
    <property type="entry name" value="Group_II_RT_mat"/>
</dbReference>
<dbReference type="NCBIfam" id="TIGR04416">
    <property type="entry name" value="group_II_RT_mat"/>
    <property type="match status" value="1"/>
</dbReference>
<keyword evidence="13" id="KW-1185">Reference proteome</keyword>
<keyword evidence="3 12" id="KW-0548">Nucleotidyltransferase</keyword>
<dbReference type="SUPFAM" id="SSF56672">
    <property type="entry name" value="DNA/RNA polymerases"/>
    <property type="match status" value="1"/>
</dbReference>
<dbReference type="Proteomes" id="UP001279553">
    <property type="component" value="Unassembled WGS sequence"/>
</dbReference>
<dbReference type="InterPro" id="IPR043502">
    <property type="entry name" value="DNA/RNA_pol_sf"/>
</dbReference>
<evidence type="ECO:0000256" key="8">
    <source>
        <dbReference type="ARBA" id="ARBA00034120"/>
    </source>
</evidence>
<dbReference type="Pfam" id="PF00078">
    <property type="entry name" value="RVT_1"/>
    <property type="match status" value="1"/>
</dbReference>